<comment type="subcellular location">
    <subcellularLocation>
        <location evidence="1">Cell membrane</location>
        <topology evidence="1">Multi-pass membrane protein</topology>
    </subcellularLocation>
</comment>
<dbReference type="Proteomes" id="UP000632535">
    <property type="component" value="Unassembled WGS sequence"/>
</dbReference>
<evidence type="ECO:0000256" key="3">
    <source>
        <dbReference type="ARBA" id="ARBA00022692"/>
    </source>
</evidence>
<dbReference type="EMBL" id="BMDG01000015">
    <property type="protein sequence ID" value="GGI11563.1"/>
    <property type="molecule type" value="Genomic_DNA"/>
</dbReference>
<keyword evidence="2" id="KW-1003">Cell membrane</keyword>
<evidence type="ECO:0000259" key="8">
    <source>
        <dbReference type="Pfam" id="PF13396"/>
    </source>
</evidence>
<evidence type="ECO:0000313" key="10">
    <source>
        <dbReference type="Proteomes" id="UP000632535"/>
    </source>
</evidence>
<evidence type="ECO:0000256" key="5">
    <source>
        <dbReference type="ARBA" id="ARBA00023136"/>
    </source>
</evidence>
<proteinExistence type="predicted"/>
<evidence type="ECO:0000256" key="6">
    <source>
        <dbReference type="SAM" id="MobiDB-lite"/>
    </source>
</evidence>
<feature type="compositionally biased region" description="Basic and acidic residues" evidence="6">
    <location>
        <begin position="95"/>
        <end position="104"/>
    </location>
</feature>
<evidence type="ECO:0000256" key="2">
    <source>
        <dbReference type="ARBA" id="ARBA00022475"/>
    </source>
</evidence>
<dbReference type="Pfam" id="PF13396">
    <property type="entry name" value="PLDc_N"/>
    <property type="match status" value="1"/>
</dbReference>
<feature type="transmembrane region" description="Helical" evidence="7">
    <location>
        <begin position="35"/>
        <end position="56"/>
    </location>
</feature>
<evidence type="ECO:0000313" key="9">
    <source>
        <dbReference type="EMBL" id="GGI11563.1"/>
    </source>
</evidence>
<gene>
    <name evidence="9" type="ORF">GCM10007368_36820</name>
</gene>
<evidence type="ECO:0000256" key="4">
    <source>
        <dbReference type="ARBA" id="ARBA00022989"/>
    </source>
</evidence>
<keyword evidence="3 7" id="KW-0812">Transmembrane</keyword>
<dbReference type="RefSeq" id="WP_188525199.1">
    <property type="nucleotide sequence ID" value="NZ_BMDG01000015.1"/>
</dbReference>
<feature type="domain" description="Cardiolipin synthase N-terminal" evidence="8">
    <location>
        <begin position="14"/>
        <end position="56"/>
    </location>
</feature>
<comment type="caution">
    <text evidence="9">The sequence shown here is derived from an EMBL/GenBank/DDBJ whole genome shotgun (WGS) entry which is preliminary data.</text>
</comment>
<dbReference type="InterPro" id="IPR027379">
    <property type="entry name" value="CLS_N"/>
</dbReference>
<accession>A0ABQ2BAB6</accession>
<reference evidence="10" key="1">
    <citation type="journal article" date="2019" name="Int. J. Syst. Evol. Microbiol.">
        <title>The Global Catalogue of Microorganisms (GCM) 10K type strain sequencing project: providing services to taxonomists for standard genome sequencing and annotation.</title>
        <authorList>
            <consortium name="The Broad Institute Genomics Platform"/>
            <consortium name="The Broad Institute Genome Sequencing Center for Infectious Disease"/>
            <person name="Wu L."/>
            <person name="Ma J."/>
        </authorList>
    </citation>
    <scope>NUCLEOTIDE SEQUENCE [LARGE SCALE GENOMIC DNA]</scope>
    <source>
        <strain evidence="10">CCM 8653</strain>
    </source>
</reference>
<evidence type="ECO:0000256" key="7">
    <source>
        <dbReference type="SAM" id="Phobius"/>
    </source>
</evidence>
<sequence length="126" mass="13640">MFVRVVLPLLVLGLALYALLDLSASKEEDRGGLPRWLWVVIIVLLPVFGALAWIVVKHSSRRAPGSRGGSGRPGRPGGGPRRPSGPIAPDDDPDFLWKLEQDRRRRERGSGSPRPDDGNGTNGTSP</sequence>
<name>A0ABQ2BAB6_9MICO</name>
<organism evidence="9 10">
    <name type="scientific">Isoptericola cucumis</name>
    <dbReference type="NCBI Taxonomy" id="1776856"/>
    <lineage>
        <taxon>Bacteria</taxon>
        <taxon>Bacillati</taxon>
        <taxon>Actinomycetota</taxon>
        <taxon>Actinomycetes</taxon>
        <taxon>Micrococcales</taxon>
        <taxon>Promicromonosporaceae</taxon>
        <taxon>Isoptericola</taxon>
    </lineage>
</organism>
<protein>
    <recommendedName>
        <fullName evidence="8">Cardiolipin synthase N-terminal domain-containing protein</fullName>
    </recommendedName>
</protein>
<keyword evidence="4 7" id="KW-1133">Transmembrane helix</keyword>
<feature type="region of interest" description="Disordered" evidence="6">
    <location>
        <begin position="60"/>
        <end position="126"/>
    </location>
</feature>
<keyword evidence="10" id="KW-1185">Reference proteome</keyword>
<keyword evidence="5 7" id="KW-0472">Membrane</keyword>
<feature type="compositionally biased region" description="Gly residues" evidence="6">
    <location>
        <begin position="66"/>
        <end position="80"/>
    </location>
</feature>
<evidence type="ECO:0000256" key="1">
    <source>
        <dbReference type="ARBA" id="ARBA00004651"/>
    </source>
</evidence>